<feature type="domain" description="LppM" evidence="3">
    <location>
        <begin position="28"/>
        <end position="185"/>
    </location>
</feature>
<reference evidence="5" key="1">
    <citation type="submission" date="2017-03" db="EMBL/GenBank/DDBJ databases">
        <title>Novel pathways for hydrocarbon cycling and metabolic interdependencies in hydrothermal sediment communities.</title>
        <authorList>
            <person name="Dombrowski N."/>
            <person name="Seitz K."/>
            <person name="Teske A."/>
            <person name="Baker B."/>
        </authorList>
    </citation>
    <scope>NUCLEOTIDE SEQUENCE [LARGE SCALE GENOMIC DNA]</scope>
</reference>
<keyword evidence="1" id="KW-0812">Transmembrane</keyword>
<keyword evidence="1" id="KW-1133">Transmembrane helix</keyword>
<dbReference type="Proteomes" id="UP000192611">
    <property type="component" value="Unassembled WGS sequence"/>
</dbReference>
<evidence type="ECO:0000256" key="2">
    <source>
        <dbReference type="SAM" id="SignalP"/>
    </source>
</evidence>
<protein>
    <recommendedName>
        <fullName evidence="3">LppM domain-containing protein</fullName>
    </recommendedName>
</protein>
<dbReference type="EMBL" id="NATQ01000093">
    <property type="protein sequence ID" value="OQX90177.1"/>
    <property type="molecule type" value="Genomic_DNA"/>
</dbReference>
<keyword evidence="1" id="KW-0472">Membrane</keyword>
<feature type="transmembrane region" description="Helical" evidence="1">
    <location>
        <begin position="203"/>
        <end position="229"/>
    </location>
</feature>
<comment type="caution">
    <text evidence="4">The sequence shown here is derived from an EMBL/GenBank/DDBJ whole genome shotgun (WGS) entry which is preliminary data.</text>
</comment>
<evidence type="ECO:0000313" key="4">
    <source>
        <dbReference type="EMBL" id="OQX90177.1"/>
    </source>
</evidence>
<name>A0A1W9S0L6_9BACT</name>
<dbReference type="AlphaFoldDB" id="A0A1W9S0L6"/>
<feature type="signal peptide" evidence="2">
    <location>
        <begin position="1"/>
        <end position="25"/>
    </location>
</feature>
<feature type="chain" id="PRO_5012687473" description="LppM domain-containing protein" evidence="2">
    <location>
        <begin position="26"/>
        <end position="235"/>
    </location>
</feature>
<accession>A0A1W9S0L6</accession>
<gene>
    <name evidence="4" type="ORF">B6D57_04505</name>
</gene>
<proteinExistence type="predicted"/>
<sequence>MKKIILISISSFFAVLLALSCINYEQEVTLNPDGSGVAKIHYWMQTGSDTGDIKAPVKEEDIKEEYGKVEGVKVSEIKVEDKEGNTHVYFTLNFDNLKAFLNTELGGLDKEASYFKEKEGKYDFLGVVKGSAEEGAEEMDDFTKSMLGEYKFTYLFHFPGKVLETNGEIDEKDPKTVRWEYSLAEISSKPKLEMKASVEKAGIGLNITLIIIIVVVIIIIIIVVILLAARGSKKE</sequence>
<dbReference type="Pfam" id="PF21946">
    <property type="entry name" value="LppM"/>
    <property type="match status" value="1"/>
</dbReference>
<dbReference type="InterPro" id="IPR053807">
    <property type="entry name" value="LppM"/>
</dbReference>
<evidence type="ECO:0000256" key="1">
    <source>
        <dbReference type="SAM" id="Phobius"/>
    </source>
</evidence>
<organism evidence="4 5">
    <name type="scientific">Candidatus Coatesbacteria bacterium 4484_99</name>
    <dbReference type="NCBI Taxonomy" id="1970774"/>
    <lineage>
        <taxon>Bacteria</taxon>
        <taxon>Candidatus Coatesiibacteriota</taxon>
    </lineage>
</organism>
<keyword evidence="2" id="KW-0732">Signal</keyword>
<dbReference type="PROSITE" id="PS51257">
    <property type="entry name" value="PROKAR_LIPOPROTEIN"/>
    <property type="match status" value="1"/>
</dbReference>
<evidence type="ECO:0000313" key="5">
    <source>
        <dbReference type="Proteomes" id="UP000192611"/>
    </source>
</evidence>
<evidence type="ECO:0000259" key="3">
    <source>
        <dbReference type="Pfam" id="PF21946"/>
    </source>
</evidence>